<evidence type="ECO:0000313" key="1">
    <source>
        <dbReference type="EMBL" id="RXN31081.1"/>
    </source>
</evidence>
<dbReference type="Proteomes" id="UP000290572">
    <property type="component" value="Unassembled WGS sequence"/>
</dbReference>
<keyword evidence="2" id="KW-1185">Reference proteome</keyword>
<reference evidence="1 2" key="1">
    <citation type="submission" date="2018-03" db="EMBL/GenBank/DDBJ databases">
        <title>Draft genome sequence of Rohu Carp (Labeo rohita).</title>
        <authorList>
            <person name="Das P."/>
            <person name="Kushwaha B."/>
            <person name="Joshi C.G."/>
            <person name="Kumar D."/>
            <person name="Nagpure N.S."/>
            <person name="Sahoo L."/>
            <person name="Das S.P."/>
            <person name="Bit A."/>
            <person name="Patnaik S."/>
            <person name="Meher P.K."/>
            <person name="Jayasankar P."/>
            <person name="Koringa P.G."/>
            <person name="Patel N.V."/>
            <person name="Hinsu A.T."/>
            <person name="Kumar R."/>
            <person name="Pandey M."/>
            <person name="Agarwal S."/>
            <person name="Srivastava S."/>
            <person name="Singh M."/>
            <person name="Iquebal M.A."/>
            <person name="Jaiswal S."/>
            <person name="Angadi U.B."/>
            <person name="Kumar N."/>
            <person name="Raza M."/>
            <person name="Shah T.M."/>
            <person name="Rai A."/>
            <person name="Jena J.K."/>
        </authorList>
    </citation>
    <scope>NUCLEOTIDE SEQUENCE [LARGE SCALE GENOMIC DNA]</scope>
    <source>
        <strain evidence="1">DASCIFA01</strain>
        <tissue evidence="1">Testis</tissue>
    </source>
</reference>
<dbReference type="EMBL" id="QBIY01011522">
    <property type="protein sequence ID" value="RXN31081.1"/>
    <property type="molecule type" value="Genomic_DNA"/>
</dbReference>
<organism evidence="1 2">
    <name type="scientific">Labeo rohita</name>
    <name type="common">Indian major carp</name>
    <name type="synonym">Cyprinus rohita</name>
    <dbReference type="NCBI Taxonomy" id="84645"/>
    <lineage>
        <taxon>Eukaryota</taxon>
        <taxon>Metazoa</taxon>
        <taxon>Chordata</taxon>
        <taxon>Craniata</taxon>
        <taxon>Vertebrata</taxon>
        <taxon>Euteleostomi</taxon>
        <taxon>Actinopterygii</taxon>
        <taxon>Neopterygii</taxon>
        <taxon>Teleostei</taxon>
        <taxon>Ostariophysi</taxon>
        <taxon>Cypriniformes</taxon>
        <taxon>Cyprinidae</taxon>
        <taxon>Labeoninae</taxon>
        <taxon>Labeonini</taxon>
        <taxon>Labeo</taxon>
    </lineage>
</organism>
<proteinExistence type="predicted"/>
<comment type="caution">
    <text evidence="1">The sequence shown here is derived from an EMBL/GenBank/DDBJ whole genome shotgun (WGS) entry which is preliminary data.</text>
</comment>
<gene>
    <name evidence="1" type="ORF">ROHU_017317</name>
</gene>
<sequence length="155" mass="17664">MIRDITRSTARPQGHIYANSSRNVTSPPLDRKIPLRRCGRPILPFYFPVQGPLFLQINALRCNVTDVTMHRLYFDTYPLILPQTIKSARGPDNVLTLVIILERVTAAARHGAGQVPERIKEYQYVLVGVIAASEDYGRLNRHIHPIDVYSKRSMQ</sequence>
<evidence type="ECO:0000313" key="2">
    <source>
        <dbReference type="Proteomes" id="UP000290572"/>
    </source>
</evidence>
<dbReference type="AlphaFoldDB" id="A0A498NGY5"/>
<accession>A0A498NGY5</accession>
<name>A0A498NGY5_LABRO</name>
<protein>
    <submittedName>
        <fullName evidence="1">Uncharacterized protein</fullName>
    </submittedName>
</protein>